<comment type="caution">
    <text evidence="1">The sequence shown here is derived from an EMBL/GenBank/DDBJ whole genome shotgun (WGS) entry which is preliminary data.</text>
</comment>
<name>A0ABR1CA65_NECAM</name>
<protein>
    <submittedName>
        <fullName evidence="1">Uncharacterized protein</fullName>
    </submittedName>
</protein>
<dbReference type="EMBL" id="JAVFWL010000002">
    <property type="protein sequence ID" value="KAK6735382.1"/>
    <property type="molecule type" value="Genomic_DNA"/>
</dbReference>
<gene>
    <name evidence="1" type="primary">Necator_chrII.g6327</name>
    <name evidence="1" type="ORF">RB195_018534</name>
</gene>
<sequence>MECERLHGVELMHRRHKAIKLGDTGPPALAGPPDCYIITQRVIQFARTGGVIKLPMCSVILQGFFNSI</sequence>
<evidence type="ECO:0000313" key="2">
    <source>
        <dbReference type="Proteomes" id="UP001303046"/>
    </source>
</evidence>
<evidence type="ECO:0000313" key="1">
    <source>
        <dbReference type="EMBL" id="KAK6735382.1"/>
    </source>
</evidence>
<keyword evidence="2" id="KW-1185">Reference proteome</keyword>
<proteinExistence type="predicted"/>
<dbReference type="Proteomes" id="UP001303046">
    <property type="component" value="Unassembled WGS sequence"/>
</dbReference>
<organism evidence="1 2">
    <name type="scientific">Necator americanus</name>
    <name type="common">Human hookworm</name>
    <dbReference type="NCBI Taxonomy" id="51031"/>
    <lineage>
        <taxon>Eukaryota</taxon>
        <taxon>Metazoa</taxon>
        <taxon>Ecdysozoa</taxon>
        <taxon>Nematoda</taxon>
        <taxon>Chromadorea</taxon>
        <taxon>Rhabditida</taxon>
        <taxon>Rhabditina</taxon>
        <taxon>Rhabditomorpha</taxon>
        <taxon>Strongyloidea</taxon>
        <taxon>Ancylostomatidae</taxon>
        <taxon>Bunostominae</taxon>
        <taxon>Necator</taxon>
    </lineage>
</organism>
<accession>A0ABR1CA65</accession>
<reference evidence="1 2" key="1">
    <citation type="submission" date="2023-08" db="EMBL/GenBank/DDBJ databases">
        <title>A Necator americanus chromosomal reference genome.</title>
        <authorList>
            <person name="Ilik V."/>
            <person name="Petrzelkova K.J."/>
            <person name="Pardy F."/>
            <person name="Fuh T."/>
            <person name="Niatou-Singa F.S."/>
            <person name="Gouil Q."/>
            <person name="Baker L."/>
            <person name="Ritchie M.E."/>
            <person name="Jex A.R."/>
            <person name="Gazzola D."/>
            <person name="Li H."/>
            <person name="Toshio Fujiwara R."/>
            <person name="Zhan B."/>
            <person name="Aroian R.V."/>
            <person name="Pafco B."/>
            <person name="Schwarz E.M."/>
        </authorList>
    </citation>
    <scope>NUCLEOTIDE SEQUENCE [LARGE SCALE GENOMIC DNA]</scope>
    <source>
        <strain evidence="1 2">Aroian</strain>
        <tissue evidence="1">Whole animal</tissue>
    </source>
</reference>